<protein>
    <recommendedName>
        <fullName evidence="4">Aminoglycoside phosphotransferase family protein</fullName>
    </recommendedName>
</protein>
<proteinExistence type="predicted"/>
<dbReference type="SUPFAM" id="SSF56112">
    <property type="entry name" value="Protein kinase-like (PK-like)"/>
    <property type="match status" value="1"/>
</dbReference>
<dbReference type="Proteomes" id="UP000295124">
    <property type="component" value="Unassembled WGS sequence"/>
</dbReference>
<feature type="compositionally biased region" description="Basic residues" evidence="1">
    <location>
        <begin position="7"/>
        <end position="17"/>
    </location>
</feature>
<dbReference type="InterPro" id="IPR011009">
    <property type="entry name" value="Kinase-like_dom_sf"/>
</dbReference>
<dbReference type="OrthoDB" id="2352890at2"/>
<sequence length="424" mass="46110">MRPAWCRPRRRRRHRGSRNGGAHNRAAPGSSARRAPGKHPRVGWATRSYLVHVRQYARRLRSKLHAEIASLPEHSAWHTPRMPLNAVQVADAFGLGSVLEDRPLANGDRPAVTRVVSTTNGRWVVKHDRLGSAGRLDLSTWQRGKAWTVHRLESAAAAAGIPMAQPVQPPEPSVGFWYAPPDSDGELARVTEWVEGRDLREARVPDEELATWLGGVLARIAQLDVAVDEDADASSVFPLDEWRGWVREAESKADPALARAAHAVLGVVEDSADLVAEALRNRPALTMTHGDAAPANILATPSGLVLIDWESATADVAWWDAASNAVRLAAPDERSIAGGDPRIIRALIGSYRDAGGPAGPADATAFGGLLIGHLSFTAWCLWVALGHRDESAEQVAFCTRSLFDSAEHLPRILRELDDWARLLA</sequence>
<name>A0A4R4ZJF2_9ACTN</name>
<evidence type="ECO:0000256" key="1">
    <source>
        <dbReference type="SAM" id="MobiDB-lite"/>
    </source>
</evidence>
<feature type="compositionally biased region" description="Low complexity" evidence="1">
    <location>
        <begin position="20"/>
        <end position="34"/>
    </location>
</feature>
<dbReference type="AlphaFoldDB" id="A0A4R4ZJF2"/>
<organism evidence="2 3">
    <name type="scientific">Kribbella antibiotica</name>
    <dbReference type="NCBI Taxonomy" id="190195"/>
    <lineage>
        <taxon>Bacteria</taxon>
        <taxon>Bacillati</taxon>
        <taxon>Actinomycetota</taxon>
        <taxon>Actinomycetes</taxon>
        <taxon>Propionibacteriales</taxon>
        <taxon>Kribbellaceae</taxon>
        <taxon>Kribbella</taxon>
    </lineage>
</organism>
<evidence type="ECO:0000313" key="2">
    <source>
        <dbReference type="EMBL" id="TDD58176.1"/>
    </source>
</evidence>
<evidence type="ECO:0008006" key="4">
    <source>
        <dbReference type="Google" id="ProtNLM"/>
    </source>
</evidence>
<dbReference type="EMBL" id="SMKX01000057">
    <property type="protein sequence ID" value="TDD58176.1"/>
    <property type="molecule type" value="Genomic_DNA"/>
</dbReference>
<reference evidence="2 3" key="1">
    <citation type="submission" date="2019-03" db="EMBL/GenBank/DDBJ databases">
        <title>Draft genome sequences of novel Actinobacteria.</title>
        <authorList>
            <person name="Sahin N."/>
            <person name="Ay H."/>
            <person name="Saygin H."/>
        </authorList>
    </citation>
    <scope>NUCLEOTIDE SEQUENCE [LARGE SCALE GENOMIC DNA]</scope>
    <source>
        <strain evidence="2 3">JCM 13523</strain>
    </source>
</reference>
<evidence type="ECO:0000313" key="3">
    <source>
        <dbReference type="Proteomes" id="UP000295124"/>
    </source>
</evidence>
<dbReference type="Gene3D" id="3.90.1200.10">
    <property type="match status" value="1"/>
</dbReference>
<gene>
    <name evidence="2" type="ORF">E1263_20310</name>
</gene>
<accession>A0A4R4ZJF2</accession>
<keyword evidence="3" id="KW-1185">Reference proteome</keyword>
<feature type="region of interest" description="Disordered" evidence="1">
    <location>
        <begin position="1"/>
        <end position="41"/>
    </location>
</feature>
<comment type="caution">
    <text evidence="2">The sequence shown here is derived from an EMBL/GenBank/DDBJ whole genome shotgun (WGS) entry which is preliminary data.</text>
</comment>